<dbReference type="Proteomes" id="UP000623842">
    <property type="component" value="Unassembled WGS sequence"/>
</dbReference>
<evidence type="ECO:0000313" key="3">
    <source>
        <dbReference type="Proteomes" id="UP000623842"/>
    </source>
</evidence>
<evidence type="ECO:0000256" key="1">
    <source>
        <dbReference type="SAM" id="Phobius"/>
    </source>
</evidence>
<gene>
    <name evidence="2" type="ORF">GCM10017161_01360</name>
</gene>
<dbReference type="RefSeq" id="WP_189766796.1">
    <property type="nucleotide sequence ID" value="NZ_BNCK01000001.1"/>
</dbReference>
<feature type="transmembrane region" description="Helical" evidence="1">
    <location>
        <begin position="59"/>
        <end position="80"/>
    </location>
</feature>
<proteinExistence type="predicted"/>
<keyword evidence="1" id="KW-1133">Transmembrane helix</keyword>
<keyword evidence="1" id="KW-0472">Membrane</keyword>
<accession>A0A919BAP0</accession>
<comment type="caution">
    <text evidence="2">The sequence shown here is derived from an EMBL/GenBank/DDBJ whole genome shotgun (WGS) entry which is preliminary data.</text>
</comment>
<keyword evidence="1" id="KW-0812">Transmembrane</keyword>
<reference evidence="2" key="1">
    <citation type="journal article" date="2014" name="Int. J. Syst. Evol. Microbiol.">
        <title>Complete genome sequence of Corynebacterium casei LMG S-19264T (=DSM 44701T), isolated from a smear-ripened cheese.</title>
        <authorList>
            <consortium name="US DOE Joint Genome Institute (JGI-PGF)"/>
            <person name="Walter F."/>
            <person name="Albersmeier A."/>
            <person name="Kalinowski J."/>
            <person name="Ruckert C."/>
        </authorList>
    </citation>
    <scope>NUCLEOTIDE SEQUENCE</scope>
    <source>
        <strain evidence="2">KCTC 42731</strain>
    </source>
</reference>
<dbReference type="EMBL" id="BNCK01000001">
    <property type="protein sequence ID" value="GHF78047.1"/>
    <property type="molecule type" value="Genomic_DNA"/>
</dbReference>
<dbReference type="AlphaFoldDB" id="A0A919BAP0"/>
<evidence type="ECO:0000313" key="2">
    <source>
        <dbReference type="EMBL" id="GHF78047.1"/>
    </source>
</evidence>
<organism evidence="2 3">
    <name type="scientific">Thalassotalea marina</name>
    <dbReference type="NCBI Taxonomy" id="1673741"/>
    <lineage>
        <taxon>Bacteria</taxon>
        <taxon>Pseudomonadati</taxon>
        <taxon>Pseudomonadota</taxon>
        <taxon>Gammaproteobacteria</taxon>
        <taxon>Alteromonadales</taxon>
        <taxon>Colwelliaceae</taxon>
        <taxon>Thalassotalea</taxon>
    </lineage>
</organism>
<keyword evidence="3" id="KW-1185">Reference proteome</keyword>
<name>A0A919BAP0_9GAMM</name>
<feature type="transmembrane region" description="Helical" evidence="1">
    <location>
        <begin position="37"/>
        <end position="53"/>
    </location>
</feature>
<protein>
    <submittedName>
        <fullName evidence="2">Uncharacterized protein</fullName>
    </submittedName>
</protein>
<reference evidence="2" key="2">
    <citation type="submission" date="2020-09" db="EMBL/GenBank/DDBJ databases">
        <authorList>
            <person name="Sun Q."/>
            <person name="Kim S."/>
        </authorList>
    </citation>
    <scope>NUCLEOTIDE SEQUENCE</scope>
    <source>
        <strain evidence="2">KCTC 42731</strain>
    </source>
</reference>
<sequence length="87" mass="9935">MFQIIALITSICGVLTFYLCHKNQRIFARPLPQKMKVLAYTNVILALIAWQQIQSPISAVFIWLMTLMLIFIAIPFFTLFKNAGAKS</sequence>